<dbReference type="GO" id="GO:0016810">
    <property type="term" value="F:hydrolase activity, acting on carbon-nitrogen (but not peptide) bonds"/>
    <property type="evidence" value="ECO:0007669"/>
    <property type="project" value="InterPro"/>
</dbReference>
<sequence>MATTKSVRACKRAKIGTARLFGGVKAFAAAACVAVALAGLAPRADAAPRPVAARAEGEGPFDRLILRGGYLIDGTGAPTQGPVDIVVEGDRIVEIKVVGAPKLAIDPEKRPPANGAREIDVSGMYVLPGFVDTHLHLHTEEEGQGVPPEYILKLWLAHGVTSGRTVGAKDTRWMIETARRSARNEITGPRMEVYPMFNSGSLGIPPATTEAEAREQIRLMKRLGASGVKFIGAPANILWAALDEANRIGLNSTMHHAQIAVTQANVLDTSARGLKGMEHWYGLPEAMFEDKRIQRYPNDYIYHDEQHRFAEAGRLWRQAARPGSEKWNEVMTTLLERDFGLSPTFTAYLTSRDFMRMSRAIWHDEYTMPGLWDWYRPNRDAHGSYWFYWTLEEEVDWKENYRLWMQFVNEYKNRGGRVTVGSDSGYIYNLYGFGYVQEMELLREAGFSSLEVIHAATLAGAEQLGIGNDVGSVQVGKKADFVIVKENPLENLHVLLGTGTIRLNDDTGEVERIGGVAYTIKDGIVYDARVLLRDVRQMVRSAKEKLGVPPGPMPVETSPRR</sequence>
<evidence type="ECO:0000259" key="2">
    <source>
        <dbReference type="Pfam" id="PF01979"/>
    </source>
</evidence>
<dbReference type="Gene3D" id="2.30.40.10">
    <property type="entry name" value="Urease, subunit C, domain 1"/>
    <property type="match status" value="1"/>
</dbReference>
<feature type="domain" description="Amidohydrolase-related" evidence="2">
    <location>
        <begin position="410"/>
        <end position="523"/>
    </location>
</feature>
<feature type="signal peptide" evidence="1">
    <location>
        <begin position="1"/>
        <end position="46"/>
    </location>
</feature>
<dbReference type="OrthoDB" id="9815027at2"/>
<dbReference type="EMBL" id="FZQA01000002">
    <property type="protein sequence ID" value="SNT72442.1"/>
    <property type="molecule type" value="Genomic_DNA"/>
</dbReference>
<protein>
    <submittedName>
        <fullName evidence="3">Amidohydrolase family protein</fullName>
    </submittedName>
</protein>
<dbReference type="Pfam" id="PF01979">
    <property type="entry name" value="Amidohydro_1"/>
    <property type="match status" value="1"/>
</dbReference>
<keyword evidence="4" id="KW-1185">Reference proteome</keyword>
<name>A0A239PR94_9PROT</name>
<dbReference type="SUPFAM" id="SSF51556">
    <property type="entry name" value="Metallo-dependent hydrolases"/>
    <property type="match status" value="1"/>
</dbReference>
<dbReference type="PANTHER" id="PTHR43135:SF3">
    <property type="entry name" value="ALPHA-D-RIBOSE 1-METHYLPHOSPHONATE 5-TRIPHOSPHATE DIPHOSPHATASE"/>
    <property type="match status" value="1"/>
</dbReference>
<keyword evidence="1" id="KW-0732">Signal</keyword>
<dbReference type="RefSeq" id="WP_089411924.1">
    <property type="nucleotide sequence ID" value="NZ_FZQA01000002.1"/>
</dbReference>
<proteinExistence type="predicted"/>
<dbReference type="SUPFAM" id="SSF51338">
    <property type="entry name" value="Composite domain of metallo-dependent hydrolases"/>
    <property type="match status" value="1"/>
</dbReference>
<dbReference type="Gene3D" id="3.20.20.140">
    <property type="entry name" value="Metal-dependent hydrolases"/>
    <property type="match status" value="2"/>
</dbReference>
<organism evidence="3 4">
    <name type="scientific">Amphiplicatus metriothermophilus</name>
    <dbReference type="NCBI Taxonomy" id="1519374"/>
    <lineage>
        <taxon>Bacteria</taxon>
        <taxon>Pseudomonadati</taxon>
        <taxon>Pseudomonadota</taxon>
        <taxon>Alphaproteobacteria</taxon>
        <taxon>Parvularculales</taxon>
        <taxon>Parvularculaceae</taxon>
        <taxon>Amphiplicatus</taxon>
    </lineage>
</organism>
<keyword evidence="3" id="KW-0378">Hydrolase</keyword>
<gene>
    <name evidence="3" type="ORF">SAMN06297382_1486</name>
</gene>
<dbReference type="PANTHER" id="PTHR43135">
    <property type="entry name" value="ALPHA-D-RIBOSE 1-METHYLPHOSPHONATE 5-TRIPHOSPHATE DIPHOSPHATASE"/>
    <property type="match status" value="1"/>
</dbReference>
<dbReference type="Proteomes" id="UP000198346">
    <property type="component" value="Unassembled WGS sequence"/>
</dbReference>
<feature type="chain" id="PRO_5012557284" evidence="1">
    <location>
        <begin position="47"/>
        <end position="561"/>
    </location>
</feature>
<evidence type="ECO:0000313" key="4">
    <source>
        <dbReference type="Proteomes" id="UP000198346"/>
    </source>
</evidence>
<dbReference type="InterPro" id="IPR051781">
    <property type="entry name" value="Metallo-dep_Hydrolase"/>
</dbReference>
<dbReference type="InterPro" id="IPR006680">
    <property type="entry name" value="Amidohydro-rel"/>
</dbReference>
<accession>A0A239PR94</accession>
<dbReference type="InterPro" id="IPR032466">
    <property type="entry name" value="Metal_Hydrolase"/>
</dbReference>
<evidence type="ECO:0000256" key="1">
    <source>
        <dbReference type="SAM" id="SignalP"/>
    </source>
</evidence>
<dbReference type="AlphaFoldDB" id="A0A239PR94"/>
<reference evidence="3 4" key="1">
    <citation type="submission" date="2017-07" db="EMBL/GenBank/DDBJ databases">
        <authorList>
            <person name="Sun Z.S."/>
            <person name="Albrecht U."/>
            <person name="Echele G."/>
            <person name="Lee C.C."/>
        </authorList>
    </citation>
    <scope>NUCLEOTIDE SEQUENCE [LARGE SCALE GENOMIC DNA]</scope>
    <source>
        <strain evidence="3 4">CGMCC 1.12710</strain>
    </source>
</reference>
<dbReference type="InterPro" id="IPR011059">
    <property type="entry name" value="Metal-dep_hydrolase_composite"/>
</dbReference>
<evidence type="ECO:0000313" key="3">
    <source>
        <dbReference type="EMBL" id="SNT72442.1"/>
    </source>
</evidence>